<proteinExistence type="predicted"/>
<dbReference type="EMBL" id="RBII01000001">
    <property type="protein sequence ID" value="RKQ70928.1"/>
    <property type="molecule type" value="Genomic_DNA"/>
</dbReference>
<name>A0A420WIV5_9PROT</name>
<evidence type="ECO:0008006" key="4">
    <source>
        <dbReference type="Google" id="ProtNLM"/>
    </source>
</evidence>
<keyword evidence="3" id="KW-1185">Reference proteome</keyword>
<evidence type="ECO:0000313" key="3">
    <source>
        <dbReference type="Proteomes" id="UP000282211"/>
    </source>
</evidence>
<sequence length="165" mass="17428">MKKLFISGLMALSLAACATGPSAYGPASASGELGFETTKIENDRFRINYIGRSDVEAQDYALLRAAEITQAEGYSHFRVLGGHTSDMTRRGSGVSSSVGVSSGRGYYGRGTSVGVGISLNDLGRSLSGNKVEHNIEIRLLKSGSNDANVYSASGVINNIKPELFK</sequence>
<dbReference type="Proteomes" id="UP000282211">
    <property type="component" value="Unassembled WGS sequence"/>
</dbReference>
<organism evidence="2 3">
    <name type="scientific">Litorimonas taeanensis</name>
    <dbReference type="NCBI Taxonomy" id="568099"/>
    <lineage>
        <taxon>Bacteria</taxon>
        <taxon>Pseudomonadati</taxon>
        <taxon>Pseudomonadota</taxon>
        <taxon>Alphaproteobacteria</taxon>
        <taxon>Maricaulales</taxon>
        <taxon>Robiginitomaculaceae</taxon>
    </lineage>
</organism>
<gene>
    <name evidence="2" type="ORF">DES40_0233</name>
</gene>
<dbReference type="OrthoDB" id="7172943at2"/>
<dbReference type="InParanoid" id="A0A420WIV5"/>
<evidence type="ECO:0000256" key="1">
    <source>
        <dbReference type="SAM" id="SignalP"/>
    </source>
</evidence>
<dbReference type="RefSeq" id="WP_147405818.1">
    <property type="nucleotide sequence ID" value="NZ_RBII01000001.1"/>
</dbReference>
<dbReference type="NCBIfam" id="NF047637">
    <property type="entry name" value="lipo_CC0125"/>
    <property type="match status" value="1"/>
</dbReference>
<dbReference type="PROSITE" id="PS51257">
    <property type="entry name" value="PROKAR_LIPOPROTEIN"/>
    <property type="match status" value="1"/>
</dbReference>
<protein>
    <recommendedName>
        <fullName evidence="4">Lipoprotein</fullName>
    </recommendedName>
</protein>
<accession>A0A420WIV5</accession>
<keyword evidence="1" id="KW-0732">Signal</keyword>
<evidence type="ECO:0000313" key="2">
    <source>
        <dbReference type="EMBL" id="RKQ70928.1"/>
    </source>
</evidence>
<dbReference type="AlphaFoldDB" id="A0A420WIV5"/>
<comment type="caution">
    <text evidence="2">The sequence shown here is derived from an EMBL/GenBank/DDBJ whole genome shotgun (WGS) entry which is preliminary data.</text>
</comment>
<feature type="chain" id="PRO_5019380555" description="Lipoprotein" evidence="1">
    <location>
        <begin position="19"/>
        <end position="165"/>
    </location>
</feature>
<feature type="signal peptide" evidence="1">
    <location>
        <begin position="1"/>
        <end position="18"/>
    </location>
</feature>
<reference evidence="2 3" key="1">
    <citation type="submission" date="2018-10" db="EMBL/GenBank/DDBJ databases">
        <title>Genomic Encyclopedia of Type Strains, Phase IV (KMG-IV): sequencing the most valuable type-strain genomes for metagenomic binning, comparative biology and taxonomic classification.</title>
        <authorList>
            <person name="Goeker M."/>
        </authorList>
    </citation>
    <scope>NUCLEOTIDE SEQUENCE [LARGE SCALE GENOMIC DNA]</scope>
    <source>
        <strain evidence="2 3">DSM 22008</strain>
    </source>
</reference>